<dbReference type="OrthoDB" id="9800218at2"/>
<dbReference type="STRING" id="1033802.SSPSH_002728"/>
<dbReference type="PIRSF" id="PIRSF020555">
    <property type="entry name" value="UCP020555"/>
    <property type="match status" value="1"/>
</dbReference>
<proteinExistence type="predicted"/>
<dbReference type="RefSeq" id="WP_006912092.1">
    <property type="nucleotide sequence ID" value="NZ_AFNV02000019.1"/>
</dbReference>
<dbReference type="InterPro" id="IPR014508">
    <property type="entry name" value="UCP020555_TPR-like"/>
</dbReference>
<protein>
    <submittedName>
        <fullName evidence="2">Lipoprotein</fullName>
    </submittedName>
</protein>
<keyword evidence="1" id="KW-0732">Signal</keyword>
<evidence type="ECO:0000256" key="1">
    <source>
        <dbReference type="SAM" id="SignalP"/>
    </source>
</evidence>
<evidence type="ECO:0000313" key="3">
    <source>
        <dbReference type="Proteomes" id="UP000006242"/>
    </source>
</evidence>
<dbReference type="EMBL" id="AFNV02000019">
    <property type="protein sequence ID" value="ERJ18447.1"/>
    <property type="molecule type" value="Genomic_DNA"/>
</dbReference>
<name>U2EJG2_9GAMM</name>
<reference evidence="2 3" key="2">
    <citation type="journal article" date="2013" name="PLoS ONE">
        <title>INDIGO - INtegrated Data Warehouse of MIcrobial GenOmes with Examples from the Red Sea Extremophiles.</title>
        <authorList>
            <person name="Alam I."/>
            <person name="Antunes A."/>
            <person name="Kamau A.A."/>
            <person name="Ba Alawi W."/>
            <person name="Kalkatawi M."/>
            <person name="Stingl U."/>
            <person name="Bajic V.B."/>
        </authorList>
    </citation>
    <scope>NUCLEOTIDE SEQUENCE [LARGE SCALE GENOMIC DNA]</scope>
    <source>
        <strain evidence="2 3">E1L3A</strain>
    </source>
</reference>
<feature type="chain" id="PRO_5004626874" evidence="1">
    <location>
        <begin position="23"/>
        <end position="124"/>
    </location>
</feature>
<sequence length="124" mass="13926">MVIHTRLLAGRVSALLAATLLAGCVTQPEPLYRWGEYENLIYTMYMQPGAAEPGLQVQKLRADIERSEAEGKRVPPGVHAQLGYMQYMQGNEADAVEEFAVERRLYPESSDFMTTFIERIDNGS</sequence>
<evidence type="ECO:0000313" key="2">
    <source>
        <dbReference type="EMBL" id="ERJ18447.1"/>
    </source>
</evidence>
<reference evidence="2 3" key="1">
    <citation type="journal article" date="2011" name="J. Bacteriol.">
        <title>Genome sequence of Salinisphaera shabanensis, a gammaproteobacterium from the harsh, variable environment of the brine-seawater interface of the Shaban Deep in the Red Sea.</title>
        <authorList>
            <person name="Antunes A."/>
            <person name="Alam I."/>
            <person name="Bajic V.B."/>
            <person name="Stingl U."/>
        </authorList>
    </citation>
    <scope>NUCLEOTIDE SEQUENCE [LARGE SCALE GENOMIC DNA]</scope>
    <source>
        <strain evidence="2 3">E1L3A</strain>
    </source>
</reference>
<organism evidence="2 3">
    <name type="scientific">Salinisphaera shabanensis E1L3A</name>
    <dbReference type="NCBI Taxonomy" id="1033802"/>
    <lineage>
        <taxon>Bacteria</taxon>
        <taxon>Pseudomonadati</taxon>
        <taxon>Pseudomonadota</taxon>
        <taxon>Gammaproteobacteria</taxon>
        <taxon>Salinisphaerales</taxon>
        <taxon>Salinisphaeraceae</taxon>
        <taxon>Salinisphaera</taxon>
    </lineage>
</organism>
<dbReference type="Proteomes" id="UP000006242">
    <property type="component" value="Unassembled WGS sequence"/>
</dbReference>
<accession>U2EJG2</accession>
<dbReference type="AlphaFoldDB" id="U2EJG2"/>
<dbReference type="Pfam" id="PF16068">
    <property type="entry name" value="DUF4810"/>
    <property type="match status" value="1"/>
</dbReference>
<gene>
    <name evidence="2" type="ORF">SSPSH_002728</name>
</gene>
<comment type="caution">
    <text evidence="2">The sequence shown here is derived from an EMBL/GenBank/DDBJ whole genome shotgun (WGS) entry which is preliminary data.</text>
</comment>
<dbReference type="eggNOG" id="COG4259">
    <property type="taxonomic scope" value="Bacteria"/>
</dbReference>
<keyword evidence="2" id="KW-0449">Lipoprotein</keyword>
<feature type="signal peptide" evidence="1">
    <location>
        <begin position="1"/>
        <end position="22"/>
    </location>
</feature>
<dbReference type="PROSITE" id="PS51257">
    <property type="entry name" value="PROKAR_LIPOPROTEIN"/>
    <property type="match status" value="1"/>
</dbReference>
<keyword evidence="3" id="KW-1185">Reference proteome</keyword>